<dbReference type="RefSeq" id="WP_324726055.1">
    <property type="nucleotide sequence ID" value="NZ_CP139781.1"/>
</dbReference>
<dbReference type="Proteomes" id="UP000738431">
    <property type="component" value="Chromosome"/>
</dbReference>
<evidence type="ECO:0000256" key="2">
    <source>
        <dbReference type="ARBA" id="ARBA00023125"/>
    </source>
</evidence>
<sequence length="405" mass="45956">METLGKEGEVNVTLDKRTMRWHARFRFGGRQYDRSTGETNYKQALKRAAEIFSEVVRGPVEVQTVNTVCVELVGLKAEILEMKAIMRQMAANGFSRGGDLSNPNIKIETQTLGAGFSAFQKERDDEDLSQSNETRLRRRLLNFVSFVGENTLLHDLTPDHIAKWLKSRPELSQRAKRNDILAVSQWIRWCGQPPRRWCDPELGKGVRTPKMRKKSRKLPQVISPKTAANLLRWVEANEPQYILFYAIALLAGVRANKKDTANDEGSGEIIRLFDTVKREGWKVLYNGLVLRIPFGKVGGESRPVHTPENLKAWLETYPDMLEVPHRAWHSRNISKAFDLPPNSLRHTSTSAYISSGGSFGTAAMLYGNSEEILTKHYVNLMTKEDADAFWQIFPSESPQKPADSQ</sequence>
<keyword evidence="2 3" id="KW-0238">DNA-binding</keyword>
<dbReference type="InterPro" id="IPR011010">
    <property type="entry name" value="DNA_brk_join_enz"/>
</dbReference>
<dbReference type="InterPro" id="IPR044068">
    <property type="entry name" value="CB"/>
</dbReference>
<protein>
    <recommendedName>
        <fullName evidence="4">Core-binding (CB) domain-containing protein</fullName>
    </recommendedName>
</protein>
<name>A0ABZ1C9A1_9BACT</name>
<dbReference type="EMBL" id="CP139781">
    <property type="protein sequence ID" value="WRQ88068.1"/>
    <property type="molecule type" value="Genomic_DNA"/>
</dbReference>
<reference evidence="5 6" key="2">
    <citation type="submission" date="2023-12" db="EMBL/GenBank/DDBJ databases">
        <title>Description of an unclassified Opitutus bacterium of Verrucomicrobiota.</title>
        <authorList>
            <person name="Zhang D.-F."/>
        </authorList>
    </citation>
    <scope>NUCLEOTIDE SEQUENCE [LARGE SCALE GENOMIC DNA]</scope>
    <source>
        <strain evidence="5 6">WL0086</strain>
    </source>
</reference>
<evidence type="ECO:0000256" key="3">
    <source>
        <dbReference type="PROSITE-ProRule" id="PRU01248"/>
    </source>
</evidence>
<evidence type="ECO:0000259" key="4">
    <source>
        <dbReference type="PROSITE" id="PS51900"/>
    </source>
</evidence>
<keyword evidence="1" id="KW-0229">DNA integration</keyword>
<accession>A0ABZ1C9A1</accession>
<feature type="domain" description="Core-binding (CB)" evidence="4">
    <location>
        <begin position="107"/>
        <end position="191"/>
    </location>
</feature>
<evidence type="ECO:0000313" key="6">
    <source>
        <dbReference type="Proteomes" id="UP000738431"/>
    </source>
</evidence>
<dbReference type="SUPFAM" id="SSF56349">
    <property type="entry name" value="DNA breaking-rejoining enzymes"/>
    <property type="match status" value="1"/>
</dbReference>
<dbReference type="PROSITE" id="PS51900">
    <property type="entry name" value="CB"/>
    <property type="match status" value="1"/>
</dbReference>
<evidence type="ECO:0000256" key="1">
    <source>
        <dbReference type="ARBA" id="ARBA00022908"/>
    </source>
</evidence>
<reference evidence="5 6" key="1">
    <citation type="submission" date="2021-08" db="EMBL/GenBank/DDBJ databases">
        <authorList>
            <person name="Zhang D."/>
            <person name="Zhang A."/>
            <person name="Wang L."/>
        </authorList>
    </citation>
    <scope>NUCLEOTIDE SEQUENCE [LARGE SCALE GENOMIC DNA]</scope>
    <source>
        <strain evidence="5 6">WL0086</strain>
    </source>
</reference>
<gene>
    <name evidence="5" type="ORF">K1X11_001530</name>
</gene>
<organism evidence="5 6">
    <name type="scientific">Actomonas aquatica</name>
    <dbReference type="NCBI Taxonomy" id="2866162"/>
    <lineage>
        <taxon>Bacteria</taxon>
        <taxon>Pseudomonadati</taxon>
        <taxon>Verrucomicrobiota</taxon>
        <taxon>Opitutia</taxon>
        <taxon>Opitutales</taxon>
        <taxon>Opitutaceae</taxon>
        <taxon>Actomonas</taxon>
    </lineage>
</organism>
<keyword evidence="6" id="KW-1185">Reference proteome</keyword>
<evidence type="ECO:0000313" key="5">
    <source>
        <dbReference type="EMBL" id="WRQ88068.1"/>
    </source>
</evidence>
<dbReference type="Gene3D" id="1.10.150.130">
    <property type="match status" value="1"/>
</dbReference>
<dbReference type="InterPro" id="IPR010998">
    <property type="entry name" value="Integrase_recombinase_N"/>
</dbReference>
<proteinExistence type="predicted"/>